<dbReference type="eggNOG" id="KOG0254">
    <property type="taxonomic scope" value="Eukaryota"/>
</dbReference>
<dbReference type="PROSITE" id="PS51257">
    <property type="entry name" value="PROKAR_LIPOPROTEIN"/>
    <property type="match status" value="1"/>
</dbReference>
<comment type="subcellular location">
    <subcellularLocation>
        <location evidence="1">Cell membrane</location>
        <topology evidence="1">Multi-pass membrane protein</topology>
    </subcellularLocation>
</comment>
<keyword evidence="5 8" id="KW-0472">Membrane</keyword>
<dbReference type="FunFam" id="1.20.1250.20:FF:000055">
    <property type="entry name" value="Facilitated trehalose transporter Tret1-2 homolog"/>
    <property type="match status" value="1"/>
</dbReference>
<evidence type="ECO:0000313" key="11">
    <source>
        <dbReference type="Proteomes" id="UP000009022"/>
    </source>
</evidence>
<dbReference type="InterPro" id="IPR003663">
    <property type="entry name" value="Sugar/inositol_transpt"/>
</dbReference>
<dbReference type="RefSeq" id="XP_002117117.1">
    <property type="nucleotide sequence ID" value="XM_002117081.1"/>
</dbReference>
<dbReference type="Proteomes" id="UP000009022">
    <property type="component" value="Unassembled WGS sequence"/>
</dbReference>
<keyword evidence="6" id="KW-0325">Glycoprotein</keyword>
<dbReference type="InParanoid" id="B3S9Z7"/>
<dbReference type="InterPro" id="IPR020846">
    <property type="entry name" value="MFS_dom"/>
</dbReference>
<feature type="transmembrane region" description="Helical" evidence="8">
    <location>
        <begin position="346"/>
        <end position="369"/>
    </location>
</feature>
<dbReference type="Pfam" id="PF00083">
    <property type="entry name" value="Sugar_tr"/>
    <property type="match status" value="1"/>
</dbReference>
<evidence type="ECO:0000256" key="2">
    <source>
        <dbReference type="ARBA" id="ARBA00022475"/>
    </source>
</evidence>
<comment type="similarity">
    <text evidence="7">Belongs to the major facilitator superfamily. Sugar transporter (TC 2.A.1.1) family.</text>
</comment>
<evidence type="ECO:0000256" key="4">
    <source>
        <dbReference type="ARBA" id="ARBA00022989"/>
    </source>
</evidence>
<dbReference type="GO" id="GO:0016020">
    <property type="term" value="C:membrane"/>
    <property type="evidence" value="ECO:0000318"/>
    <property type="project" value="GO_Central"/>
</dbReference>
<organism evidence="10 11">
    <name type="scientific">Trichoplax adhaerens</name>
    <name type="common">Trichoplax reptans</name>
    <dbReference type="NCBI Taxonomy" id="10228"/>
    <lineage>
        <taxon>Eukaryota</taxon>
        <taxon>Metazoa</taxon>
        <taxon>Placozoa</taxon>
        <taxon>Uniplacotomia</taxon>
        <taxon>Trichoplacea</taxon>
        <taxon>Trichoplacidae</taxon>
        <taxon>Trichoplax</taxon>
    </lineage>
</organism>
<dbReference type="PANTHER" id="PTHR48021">
    <property type="match status" value="1"/>
</dbReference>
<evidence type="ECO:0000259" key="9">
    <source>
        <dbReference type="PROSITE" id="PS50850"/>
    </source>
</evidence>
<keyword evidence="11" id="KW-1185">Reference proteome</keyword>
<feature type="transmembrane region" description="Helical" evidence="8">
    <location>
        <begin position="144"/>
        <end position="164"/>
    </location>
</feature>
<dbReference type="OMA" id="CLVFMYF"/>
<dbReference type="HOGENOM" id="CLU_001265_30_5_1"/>
<feature type="transmembrane region" description="Helical" evidence="8">
    <location>
        <begin position="54"/>
        <end position="78"/>
    </location>
</feature>
<dbReference type="InterPro" id="IPR036259">
    <property type="entry name" value="MFS_trans_sf"/>
</dbReference>
<evidence type="ECO:0000256" key="6">
    <source>
        <dbReference type="ARBA" id="ARBA00023180"/>
    </source>
</evidence>
<feature type="transmembrane region" description="Helical" evidence="8">
    <location>
        <begin position="283"/>
        <end position="303"/>
    </location>
</feature>
<keyword evidence="7" id="KW-0813">Transport</keyword>
<dbReference type="PANTHER" id="PTHR48021:SF1">
    <property type="entry name" value="GH07001P-RELATED"/>
    <property type="match status" value="1"/>
</dbReference>
<protein>
    <recommendedName>
        <fullName evidence="9">Major facilitator superfamily (MFS) profile domain-containing protein</fullName>
    </recommendedName>
</protein>
<dbReference type="EMBL" id="DS985260">
    <property type="protein sequence ID" value="EDV20423.1"/>
    <property type="molecule type" value="Genomic_DNA"/>
</dbReference>
<feature type="transmembrane region" description="Helical" evidence="8">
    <location>
        <begin position="250"/>
        <end position="271"/>
    </location>
</feature>
<dbReference type="KEGG" id="tad:TRIADDRAFT_31909"/>
<dbReference type="AlphaFoldDB" id="B3S9Z7"/>
<dbReference type="PROSITE" id="PS00216">
    <property type="entry name" value="SUGAR_TRANSPORT_1"/>
    <property type="match status" value="1"/>
</dbReference>
<evidence type="ECO:0000313" key="10">
    <source>
        <dbReference type="EMBL" id="EDV20423.1"/>
    </source>
</evidence>
<dbReference type="STRING" id="10228.B3S9Z7"/>
<evidence type="ECO:0000256" key="3">
    <source>
        <dbReference type="ARBA" id="ARBA00022692"/>
    </source>
</evidence>
<evidence type="ECO:0000256" key="5">
    <source>
        <dbReference type="ARBA" id="ARBA00023136"/>
    </source>
</evidence>
<dbReference type="SUPFAM" id="SSF103473">
    <property type="entry name" value="MFS general substrate transporter"/>
    <property type="match status" value="1"/>
</dbReference>
<dbReference type="PhylomeDB" id="B3S9Z7"/>
<feature type="transmembrane region" description="Helical" evidence="8">
    <location>
        <begin position="381"/>
        <end position="402"/>
    </location>
</feature>
<dbReference type="InterPro" id="IPR005829">
    <property type="entry name" value="Sugar_transporter_CS"/>
</dbReference>
<dbReference type="Gene3D" id="1.20.1250.20">
    <property type="entry name" value="MFS general substrate transporter like domains"/>
    <property type="match status" value="1"/>
</dbReference>
<keyword evidence="4 8" id="KW-1133">Transmembrane helix</keyword>
<feature type="transmembrane region" description="Helical" evidence="8">
    <location>
        <begin position="109"/>
        <end position="132"/>
    </location>
</feature>
<proteinExistence type="inferred from homology"/>
<dbReference type="CTD" id="6758261"/>
<keyword evidence="2" id="KW-1003">Cell membrane</keyword>
<name>B3S9Z7_TRIAD</name>
<keyword evidence="3 8" id="KW-0812">Transmembrane</keyword>
<evidence type="ECO:0000256" key="7">
    <source>
        <dbReference type="RuleBase" id="RU003346"/>
    </source>
</evidence>
<feature type="transmembrane region" description="Helical" evidence="8">
    <location>
        <begin position="315"/>
        <end position="334"/>
    </location>
</feature>
<dbReference type="PRINTS" id="PR00171">
    <property type="entry name" value="SUGRTRNSPORT"/>
</dbReference>
<feature type="transmembrane region" description="Helical" evidence="8">
    <location>
        <begin position="170"/>
        <end position="189"/>
    </location>
</feature>
<dbReference type="GO" id="GO:0022857">
    <property type="term" value="F:transmembrane transporter activity"/>
    <property type="evidence" value="ECO:0000318"/>
    <property type="project" value="GO_Central"/>
</dbReference>
<feature type="transmembrane region" description="Helical" evidence="8">
    <location>
        <begin position="85"/>
        <end position="103"/>
    </location>
</feature>
<evidence type="ECO:0000256" key="1">
    <source>
        <dbReference type="ARBA" id="ARBA00004651"/>
    </source>
</evidence>
<dbReference type="GeneID" id="6758261"/>
<dbReference type="PROSITE" id="PS50850">
    <property type="entry name" value="MFS"/>
    <property type="match status" value="1"/>
</dbReference>
<dbReference type="GO" id="GO:0005886">
    <property type="term" value="C:plasma membrane"/>
    <property type="evidence" value="ECO:0007669"/>
    <property type="project" value="UniProtKB-SubCell"/>
</dbReference>
<sequence length="467" mass="51760">MSKEKLSRGIAQQILVTLIACIANVNFGFATQYSSQATPQLQNKLLGDRYLTNLDVSLFGSLFSVGGIIGGIIGSLFLRYLGRRSTLVVCSAPFVLGWCFIMYGPNKIYLIIGRTFTGIGAILAAMAAPIYVAETCSPSIRGRLVSATFLAAICGNFLCVLFSLILNWNYLALVSVVLLTILSIAMAFLPETPRWLLSQGRTYQAFYALKWLRGDDQDIRPELQAIDQSLNDNQKLKCSELRQPAVLKPLMISIMLMILQQTSGINIFIFYGVSIIQRTGISAGYEISVILVGGLLLSTISTLYTVDYFGRRKMLITSGLGMAVGHFCFGIYHLMVISEAAGDLRWLAVATVAIILVSFGLGWGAVPFLSMSELLPIRIRSVGSGLAMIANWLTAFIVTYFYDKMTKTMEIYGTFWLYAVFSIIAVIYVYYALPETKGKSLEEIEAYFRLNKRVYNSEEEMELSPKD</sequence>
<accession>B3S9Z7</accession>
<feature type="domain" description="Major facilitator superfamily (MFS) profile" evidence="9">
    <location>
        <begin position="16"/>
        <end position="437"/>
    </location>
</feature>
<reference evidence="10 11" key="1">
    <citation type="journal article" date="2008" name="Nature">
        <title>The Trichoplax genome and the nature of placozoans.</title>
        <authorList>
            <person name="Srivastava M."/>
            <person name="Begovic E."/>
            <person name="Chapman J."/>
            <person name="Putnam N.H."/>
            <person name="Hellsten U."/>
            <person name="Kawashima T."/>
            <person name="Kuo A."/>
            <person name="Mitros T."/>
            <person name="Salamov A."/>
            <person name="Carpenter M.L."/>
            <person name="Signorovitch A.Y."/>
            <person name="Moreno M.A."/>
            <person name="Kamm K."/>
            <person name="Grimwood J."/>
            <person name="Schmutz J."/>
            <person name="Shapiro H."/>
            <person name="Grigoriev I.V."/>
            <person name="Buss L.W."/>
            <person name="Schierwater B."/>
            <person name="Dellaporta S.L."/>
            <person name="Rokhsar D.S."/>
        </authorList>
    </citation>
    <scope>NUCLEOTIDE SEQUENCE [LARGE SCALE GENOMIC DNA]</scope>
    <source>
        <strain evidence="10 11">Grell-BS-1999</strain>
    </source>
</reference>
<dbReference type="NCBIfam" id="TIGR00879">
    <property type="entry name" value="SP"/>
    <property type="match status" value="1"/>
</dbReference>
<gene>
    <name evidence="10" type="ORF">TRIADDRAFT_31909</name>
</gene>
<dbReference type="OrthoDB" id="6612291at2759"/>
<dbReference type="InterPro" id="IPR005828">
    <property type="entry name" value="MFS_sugar_transport-like"/>
</dbReference>
<dbReference type="InterPro" id="IPR050549">
    <property type="entry name" value="MFS_Trehalose_Transporter"/>
</dbReference>
<dbReference type="GO" id="GO:0055085">
    <property type="term" value="P:transmembrane transport"/>
    <property type="evidence" value="ECO:0000318"/>
    <property type="project" value="GO_Central"/>
</dbReference>
<feature type="transmembrane region" description="Helical" evidence="8">
    <location>
        <begin position="414"/>
        <end position="433"/>
    </location>
</feature>
<evidence type="ECO:0000256" key="8">
    <source>
        <dbReference type="SAM" id="Phobius"/>
    </source>
</evidence>